<comment type="caution">
    <text evidence="2">The sequence shown here is derived from an EMBL/GenBank/DDBJ whole genome shotgun (WGS) entry which is preliminary data.</text>
</comment>
<dbReference type="EMBL" id="JASJQH010000111">
    <property type="protein sequence ID" value="KAK9766953.1"/>
    <property type="molecule type" value="Genomic_DNA"/>
</dbReference>
<protein>
    <submittedName>
        <fullName evidence="2">Uncharacterized protein</fullName>
    </submittedName>
</protein>
<keyword evidence="1" id="KW-0812">Transmembrane</keyword>
<evidence type="ECO:0000313" key="3">
    <source>
        <dbReference type="Proteomes" id="UP001479436"/>
    </source>
</evidence>
<sequence>MIKLSNPSSAQLVPNSGGIPSEVLSDIAQWILSTPIPYGYSMCWQVGHSLKIGAHTAVIIMLAWQLVIVTTSGIFAQLVRRAYLAEQRNWDGLDNWAI</sequence>
<keyword evidence="3" id="KW-1185">Reference proteome</keyword>
<feature type="transmembrane region" description="Helical" evidence="1">
    <location>
        <begin position="57"/>
        <end position="79"/>
    </location>
</feature>
<organism evidence="2 3">
    <name type="scientific">Basidiobolus ranarum</name>
    <dbReference type="NCBI Taxonomy" id="34480"/>
    <lineage>
        <taxon>Eukaryota</taxon>
        <taxon>Fungi</taxon>
        <taxon>Fungi incertae sedis</taxon>
        <taxon>Zoopagomycota</taxon>
        <taxon>Entomophthoromycotina</taxon>
        <taxon>Basidiobolomycetes</taxon>
        <taxon>Basidiobolales</taxon>
        <taxon>Basidiobolaceae</taxon>
        <taxon>Basidiobolus</taxon>
    </lineage>
</organism>
<gene>
    <name evidence="2" type="ORF">K7432_003583</name>
</gene>
<keyword evidence="1" id="KW-0472">Membrane</keyword>
<dbReference type="Proteomes" id="UP001479436">
    <property type="component" value="Unassembled WGS sequence"/>
</dbReference>
<keyword evidence="1" id="KW-1133">Transmembrane helix</keyword>
<proteinExistence type="predicted"/>
<name>A0ABR2WZM1_9FUNG</name>
<evidence type="ECO:0000313" key="2">
    <source>
        <dbReference type="EMBL" id="KAK9766953.1"/>
    </source>
</evidence>
<accession>A0ABR2WZM1</accession>
<evidence type="ECO:0000256" key="1">
    <source>
        <dbReference type="SAM" id="Phobius"/>
    </source>
</evidence>
<reference evidence="2 3" key="1">
    <citation type="submission" date="2023-04" db="EMBL/GenBank/DDBJ databases">
        <title>Genome of Basidiobolus ranarum AG-B5.</title>
        <authorList>
            <person name="Stajich J.E."/>
            <person name="Carter-House D."/>
            <person name="Gryganskyi A."/>
        </authorList>
    </citation>
    <scope>NUCLEOTIDE SEQUENCE [LARGE SCALE GENOMIC DNA]</scope>
    <source>
        <strain evidence="2 3">AG-B5</strain>
    </source>
</reference>